<evidence type="ECO:0000313" key="1">
    <source>
        <dbReference type="EMBL" id="KAI9452856.1"/>
    </source>
</evidence>
<reference evidence="1" key="1">
    <citation type="submission" date="2021-03" db="EMBL/GenBank/DDBJ databases">
        <title>Evolutionary priming and transition to the ectomycorrhizal habit in an iconic lineage of mushroom-forming fungi: is preadaptation a requirement?</title>
        <authorList>
            <consortium name="DOE Joint Genome Institute"/>
            <person name="Looney B.P."/>
            <person name="Miyauchi S."/>
            <person name="Morin E."/>
            <person name="Drula E."/>
            <person name="Courty P.E."/>
            <person name="Chicoki N."/>
            <person name="Fauchery L."/>
            <person name="Kohler A."/>
            <person name="Kuo A."/>
            <person name="LaButti K."/>
            <person name="Pangilinan J."/>
            <person name="Lipzen A."/>
            <person name="Riley R."/>
            <person name="Andreopoulos W."/>
            <person name="He G."/>
            <person name="Johnson J."/>
            <person name="Barry K.W."/>
            <person name="Grigoriev I.V."/>
            <person name="Nagy L."/>
            <person name="Hibbett D."/>
            <person name="Henrissat B."/>
            <person name="Matheny P.B."/>
            <person name="Labbe J."/>
            <person name="Martin A.F."/>
        </authorList>
    </citation>
    <scope>NUCLEOTIDE SEQUENCE</scope>
    <source>
        <strain evidence="1">BPL698</strain>
    </source>
</reference>
<organism evidence="1 2">
    <name type="scientific">Russula earlei</name>
    <dbReference type="NCBI Taxonomy" id="71964"/>
    <lineage>
        <taxon>Eukaryota</taxon>
        <taxon>Fungi</taxon>
        <taxon>Dikarya</taxon>
        <taxon>Basidiomycota</taxon>
        <taxon>Agaricomycotina</taxon>
        <taxon>Agaricomycetes</taxon>
        <taxon>Russulales</taxon>
        <taxon>Russulaceae</taxon>
        <taxon>Russula</taxon>
    </lineage>
</organism>
<dbReference type="EMBL" id="JAGFNK010000324">
    <property type="protein sequence ID" value="KAI9452856.1"/>
    <property type="molecule type" value="Genomic_DNA"/>
</dbReference>
<evidence type="ECO:0000313" key="2">
    <source>
        <dbReference type="Proteomes" id="UP001207468"/>
    </source>
</evidence>
<protein>
    <submittedName>
        <fullName evidence="1">Uncharacterized protein</fullName>
    </submittedName>
</protein>
<comment type="caution">
    <text evidence="1">The sequence shown here is derived from an EMBL/GenBank/DDBJ whole genome shotgun (WGS) entry which is preliminary data.</text>
</comment>
<gene>
    <name evidence="1" type="ORF">F5148DRAFT_1289423</name>
</gene>
<sequence>MAGARITPAFDYVSKHPNSPISLFADAGHGHFDYSQALINYLCLFITKAAKARLPATMAIDHPAILKPIQPRDGWLMDRWHKDTLPFAKAAPAALYRGIRRWSSWVFDEEMADATEQYYAEARGKINQHIGILQNGVAVAPQKTHANYALKFMPLSDGISFTVNAFFADTSRLQPVQQHAATPIVINRICGPVKKLDDTTFQVSFYRMGFNNPKRSNDIWLLAHNEGDAQYKSIMQQIDLRFPIENKAGKEQVIDFPPIPDQGHDAHSYPLNAVSSLGLRVQYYVQEGPAVVKDSKLLFTKIPPRSKYPVKVVVVAWQYGNANEPKVKTAKWVERVFYVK</sequence>
<name>A0ACC0TXT5_9AGAM</name>
<proteinExistence type="predicted"/>
<dbReference type="Proteomes" id="UP001207468">
    <property type="component" value="Unassembled WGS sequence"/>
</dbReference>
<accession>A0ACC0TXT5</accession>
<keyword evidence="2" id="KW-1185">Reference proteome</keyword>